<accession>A0A444UIJ1</accession>
<comment type="function">
    <text evidence="5">The 2-oxoglutarate dehydrogenase complex catalyzes the overall conversion of 2-oxoglutarate to succinyl-CoA and CO(2). It contains multiple copies of three enzymatic components: 2-oxoglutarate dehydrogenase (E1), dihydrolipoamide succinyltransferase (E2) and lipoamide dehydrogenase (E3).</text>
</comment>
<comment type="caution">
    <text evidence="9">The sequence shown here is derived from an EMBL/GenBank/DDBJ whole genome shotgun (WGS) entry which is preliminary data.</text>
</comment>
<gene>
    <name evidence="9" type="ORF">EOD39_4395</name>
</gene>
<organism evidence="9 10">
    <name type="scientific">Acipenser ruthenus</name>
    <name type="common">Sterlet sturgeon</name>
    <dbReference type="NCBI Taxonomy" id="7906"/>
    <lineage>
        <taxon>Eukaryota</taxon>
        <taxon>Metazoa</taxon>
        <taxon>Chordata</taxon>
        <taxon>Craniata</taxon>
        <taxon>Vertebrata</taxon>
        <taxon>Euteleostomi</taxon>
        <taxon>Actinopterygii</taxon>
        <taxon>Chondrostei</taxon>
        <taxon>Acipenseriformes</taxon>
        <taxon>Acipenseridae</taxon>
        <taxon>Acipenser</taxon>
    </lineage>
</organism>
<keyword evidence="4" id="KW-0786">Thiamine pyrophosphate</keyword>
<evidence type="ECO:0000313" key="9">
    <source>
        <dbReference type="EMBL" id="RXM34981.1"/>
    </source>
</evidence>
<dbReference type="EMBL" id="SCEB01214501">
    <property type="protein sequence ID" value="RXM34981.1"/>
    <property type="molecule type" value="Genomic_DNA"/>
</dbReference>
<evidence type="ECO:0000256" key="7">
    <source>
        <dbReference type="ARBA" id="ARBA00042984"/>
    </source>
</evidence>
<dbReference type="Pfam" id="PF16078">
    <property type="entry name" value="2-oxogl_dehyd_N"/>
    <property type="match status" value="1"/>
</dbReference>
<evidence type="ECO:0000256" key="3">
    <source>
        <dbReference type="ARBA" id="ARBA00023002"/>
    </source>
</evidence>
<dbReference type="AlphaFoldDB" id="A0A444UIJ1"/>
<dbReference type="InterPro" id="IPR032106">
    <property type="entry name" value="2-oxogl_dehyd_N"/>
</dbReference>
<dbReference type="GO" id="GO:0006099">
    <property type="term" value="P:tricarboxylic acid cycle"/>
    <property type="evidence" value="ECO:0007669"/>
    <property type="project" value="TreeGrafter"/>
</dbReference>
<proteinExistence type="inferred from homology"/>
<dbReference type="GO" id="GO:0030976">
    <property type="term" value="F:thiamine pyrophosphate binding"/>
    <property type="evidence" value="ECO:0007669"/>
    <property type="project" value="InterPro"/>
</dbReference>
<dbReference type="GO" id="GO:0004591">
    <property type="term" value="F:oxoglutarate dehydrogenase (succinyl-transferring) activity"/>
    <property type="evidence" value="ECO:0007669"/>
    <property type="project" value="TreeGrafter"/>
</dbReference>
<dbReference type="Proteomes" id="UP000289886">
    <property type="component" value="Unassembled WGS sequence"/>
</dbReference>
<evidence type="ECO:0000256" key="1">
    <source>
        <dbReference type="ARBA" id="ARBA00001964"/>
    </source>
</evidence>
<feature type="domain" description="2-oxoglutarate dehydrogenase E1 component N-terminal" evidence="8">
    <location>
        <begin position="43"/>
        <end position="69"/>
    </location>
</feature>
<comment type="cofactor">
    <cofactor evidence="1">
        <name>thiamine diphosphate</name>
        <dbReference type="ChEBI" id="CHEBI:58937"/>
    </cofactor>
</comment>
<evidence type="ECO:0000256" key="5">
    <source>
        <dbReference type="ARBA" id="ARBA00037426"/>
    </source>
</evidence>
<keyword evidence="10" id="KW-1185">Reference proteome</keyword>
<dbReference type="PANTHER" id="PTHR23152">
    <property type="entry name" value="2-OXOGLUTARATE DEHYDROGENASE"/>
    <property type="match status" value="1"/>
</dbReference>
<dbReference type="GO" id="GO:0005739">
    <property type="term" value="C:mitochondrion"/>
    <property type="evidence" value="ECO:0007669"/>
    <property type="project" value="TreeGrafter"/>
</dbReference>
<dbReference type="GO" id="GO:0045252">
    <property type="term" value="C:oxoglutarate dehydrogenase complex"/>
    <property type="evidence" value="ECO:0007669"/>
    <property type="project" value="TreeGrafter"/>
</dbReference>
<dbReference type="Gene3D" id="3.40.50.12470">
    <property type="match status" value="1"/>
</dbReference>
<dbReference type="InterPro" id="IPR011603">
    <property type="entry name" value="2oxoglutarate_DH_E1"/>
</dbReference>
<comment type="similarity">
    <text evidence="2">Belongs to the alpha-ketoglutarate dehydrogenase family.</text>
</comment>
<evidence type="ECO:0000256" key="6">
    <source>
        <dbReference type="ARBA" id="ARBA00040267"/>
    </source>
</evidence>
<dbReference type="PANTHER" id="PTHR23152:SF4">
    <property type="entry name" value="2-OXOADIPATE DEHYDROGENASE COMPLEX COMPONENT E1"/>
    <property type="match status" value="1"/>
</dbReference>
<evidence type="ECO:0000256" key="4">
    <source>
        <dbReference type="ARBA" id="ARBA00023052"/>
    </source>
</evidence>
<evidence type="ECO:0000259" key="8">
    <source>
        <dbReference type="Pfam" id="PF16078"/>
    </source>
</evidence>
<name>A0A444UIJ1_ACIRT</name>
<sequence>MSHLRVIAGIFKPHTIQFLTKHAVAGRNYFESRRFCSSGTAEPFLTGSSSNYLEEMYYAWLENPKSVHKIHGYHVAQLDRLGILDADPDSYVPSDLITTIDRLGLIIDVVSFDTDFNGQNLTTANTCICASSTSQLHLLICCYRSAFPVFKGRAKIIKNRTVDWALAEYMPFSSLLKEGIHVRLSGQDVERGTFSSSS</sequence>
<evidence type="ECO:0000313" key="10">
    <source>
        <dbReference type="Proteomes" id="UP000289886"/>
    </source>
</evidence>
<reference evidence="9 10" key="1">
    <citation type="submission" date="2019-01" db="EMBL/GenBank/DDBJ databases">
        <title>Draft Genome and Complete Hox-Cluster Characterization of the Sterlet Sturgeon (Acipenser ruthenus).</title>
        <authorList>
            <person name="Wei Q."/>
        </authorList>
    </citation>
    <scope>NUCLEOTIDE SEQUENCE [LARGE SCALE GENOMIC DNA]</scope>
    <source>
        <strain evidence="9">WHYD16114868_AA</strain>
        <tissue evidence="9">Blood</tissue>
    </source>
</reference>
<protein>
    <recommendedName>
        <fullName evidence="6">2-oxoglutarate dehydrogenase, mitochondrial</fullName>
    </recommendedName>
    <alternativeName>
        <fullName evidence="7">2-oxoglutarate dehydrogenase complex component E1</fullName>
    </alternativeName>
</protein>
<evidence type="ECO:0000256" key="2">
    <source>
        <dbReference type="ARBA" id="ARBA00006936"/>
    </source>
</evidence>
<keyword evidence="3" id="KW-0560">Oxidoreductase</keyword>